<keyword evidence="3 5" id="KW-0808">Transferase</keyword>
<dbReference type="HOGENOM" id="CLU_038385_0_0_1"/>
<dbReference type="InterPro" id="IPR029063">
    <property type="entry name" value="SAM-dependent_MTases_sf"/>
</dbReference>
<dbReference type="EMBL" id="KN840533">
    <property type="protein sequence ID" value="KIP05820.1"/>
    <property type="molecule type" value="Genomic_DNA"/>
</dbReference>
<reference evidence="5 6" key="1">
    <citation type="journal article" date="2014" name="PLoS Genet.">
        <title>Analysis of the Phlebiopsis gigantea genome, transcriptome and secretome provides insight into its pioneer colonization strategies of wood.</title>
        <authorList>
            <person name="Hori C."/>
            <person name="Ishida T."/>
            <person name="Igarashi K."/>
            <person name="Samejima M."/>
            <person name="Suzuki H."/>
            <person name="Master E."/>
            <person name="Ferreira P."/>
            <person name="Ruiz-Duenas F.J."/>
            <person name="Held B."/>
            <person name="Canessa P."/>
            <person name="Larrondo L.F."/>
            <person name="Schmoll M."/>
            <person name="Druzhinina I.S."/>
            <person name="Kubicek C.P."/>
            <person name="Gaskell J.A."/>
            <person name="Kersten P."/>
            <person name="St John F."/>
            <person name="Glasner J."/>
            <person name="Sabat G."/>
            <person name="Splinter BonDurant S."/>
            <person name="Syed K."/>
            <person name="Yadav J."/>
            <person name="Mgbeahuruike A.C."/>
            <person name="Kovalchuk A."/>
            <person name="Asiegbu F.O."/>
            <person name="Lackner G."/>
            <person name="Hoffmeister D."/>
            <person name="Rencoret J."/>
            <person name="Gutierrez A."/>
            <person name="Sun H."/>
            <person name="Lindquist E."/>
            <person name="Barry K."/>
            <person name="Riley R."/>
            <person name="Grigoriev I.V."/>
            <person name="Henrissat B."/>
            <person name="Kues U."/>
            <person name="Berka R.M."/>
            <person name="Martinez A.T."/>
            <person name="Covert S.F."/>
            <person name="Blanchette R.A."/>
            <person name="Cullen D."/>
        </authorList>
    </citation>
    <scope>NUCLEOTIDE SEQUENCE [LARGE SCALE GENOMIC DNA]</scope>
    <source>
        <strain evidence="5 6">11061_1 CR5-6</strain>
    </source>
</reference>
<dbReference type="Pfam" id="PF01501">
    <property type="entry name" value="Glyco_transf_8"/>
    <property type="match status" value="1"/>
</dbReference>
<dbReference type="STRING" id="745531.A0A0C3S926"/>
<dbReference type="Gene3D" id="3.40.50.150">
    <property type="entry name" value="Vaccinia Virus protein VP39"/>
    <property type="match status" value="1"/>
</dbReference>
<dbReference type="PANTHER" id="PTHR13778:SF47">
    <property type="entry name" value="LIPOPOLYSACCHARIDE 1,3-GALACTOSYLTRANSFERASE"/>
    <property type="match status" value="1"/>
</dbReference>
<dbReference type="InterPro" id="IPR029044">
    <property type="entry name" value="Nucleotide-diphossugar_trans"/>
</dbReference>
<keyword evidence="4" id="KW-0479">Metal-binding</keyword>
<evidence type="ECO:0000256" key="4">
    <source>
        <dbReference type="ARBA" id="ARBA00022723"/>
    </source>
</evidence>
<gene>
    <name evidence="5" type="ORF">PHLGIDRAFT_485099</name>
</gene>
<sequence length="528" mass="59247">MSTEYIFTATQDWFSFNADRWRGLFRYVDTSSPRVLEIGSWEGRSAVFLLNELCVNGGSIICIDHFDLMNTEAGRDRHKKVMHNLSITGKPFRVIEGFSFPSLMTVLEEQISVRDPGFDWVYVDGSHEADDTLLDGELSWRLAKKGAIFIFDDYRWNKEPEDSIHHPKRGIDAFMALHSDEFEVISSQDEYQMILRKTSEMRIGFLVKDAAPDSSQPMYNEMHVVLTIDSSYAMPAAVTIQSVLQHTKGRITLYIVDLGLTSLDKERLRQLTTTHADVTLMFLDLPRDHPSESTGASWAKIAMIPILPVERALYLDADVLVCTDLRAAWNVDLAGKPVGAVIDVGYPQGHPAIERGPYFNAGVLLIDLAQARAAHPRLVEAAMRCQDSLLRDQDALNTVFRDNWCMLDVAWNAQGLGTYAKHPSAERDALDLRAMEEAAIVHFTGPVNPDMAAVLNPHVQPYTAKPWGYAGAPGHPYAEEWWAVLETTEWRGYRQSAEYLEYCSAKREEAGAYGIAAFHRAVGVLSGN</sequence>
<organism evidence="5 6">
    <name type="scientific">Phlebiopsis gigantea (strain 11061_1 CR5-6)</name>
    <name type="common">White-rot fungus</name>
    <name type="synonym">Peniophora gigantea</name>
    <dbReference type="NCBI Taxonomy" id="745531"/>
    <lineage>
        <taxon>Eukaryota</taxon>
        <taxon>Fungi</taxon>
        <taxon>Dikarya</taxon>
        <taxon>Basidiomycota</taxon>
        <taxon>Agaricomycotina</taxon>
        <taxon>Agaricomycetes</taxon>
        <taxon>Polyporales</taxon>
        <taxon>Phanerochaetaceae</taxon>
        <taxon>Phlebiopsis</taxon>
    </lineage>
</organism>
<dbReference type="SUPFAM" id="SSF53335">
    <property type="entry name" value="S-adenosyl-L-methionine-dependent methyltransferases"/>
    <property type="match status" value="1"/>
</dbReference>
<dbReference type="PANTHER" id="PTHR13778">
    <property type="entry name" value="GLYCOSYLTRANSFERASE 8 DOMAIN-CONTAINING PROTEIN"/>
    <property type="match status" value="1"/>
</dbReference>
<accession>A0A0C3S926</accession>
<dbReference type="GO" id="GO:0016757">
    <property type="term" value="F:glycosyltransferase activity"/>
    <property type="evidence" value="ECO:0007669"/>
    <property type="project" value="UniProtKB-KW"/>
</dbReference>
<dbReference type="Gene3D" id="3.90.550.10">
    <property type="entry name" value="Spore Coat Polysaccharide Biosynthesis Protein SpsA, Chain A"/>
    <property type="match status" value="1"/>
</dbReference>
<evidence type="ECO:0000313" key="5">
    <source>
        <dbReference type="EMBL" id="KIP05820.1"/>
    </source>
</evidence>
<dbReference type="InterPro" id="IPR002495">
    <property type="entry name" value="Glyco_trans_8"/>
</dbReference>
<evidence type="ECO:0000256" key="1">
    <source>
        <dbReference type="ARBA" id="ARBA00006351"/>
    </source>
</evidence>
<evidence type="ECO:0000313" key="6">
    <source>
        <dbReference type="Proteomes" id="UP000053257"/>
    </source>
</evidence>
<dbReference type="SUPFAM" id="SSF53448">
    <property type="entry name" value="Nucleotide-diphospho-sugar transferases"/>
    <property type="match status" value="1"/>
</dbReference>
<protein>
    <submittedName>
        <fullName evidence="5">Glycosyltransferase family 8 protein</fullName>
    </submittedName>
</protein>
<proteinExistence type="inferred from homology"/>
<comment type="similarity">
    <text evidence="1">Belongs to the glycosyltransferase 8 family.</text>
</comment>
<dbReference type="GO" id="GO:0046872">
    <property type="term" value="F:metal ion binding"/>
    <property type="evidence" value="ECO:0007669"/>
    <property type="project" value="UniProtKB-KW"/>
</dbReference>
<dbReference type="CDD" id="cd04194">
    <property type="entry name" value="GT8_A4GalT_like"/>
    <property type="match status" value="1"/>
</dbReference>
<keyword evidence="6" id="KW-1185">Reference proteome</keyword>
<dbReference type="AlphaFoldDB" id="A0A0C3S926"/>
<evidence type="ECO:0000256" key="3">
    <source>
        <dbReference type="ARBA" id="ARBA00022679"/>
    </source>
</evidence>
<evidence type="ECO:0000256" key="2">
    <source>
        <dbReference type="ARBA" id="ARBA00022676"/>
    </source>
</evidence>
<dbReference type="InterPro" id="IPR050748">
    <property type="entry name" value="Glycosyltrans_8_dom-fam"/>
</dbReference>
<keyword evidence="2" id="KW-0328">Glycosyltransferase</keyword>
<dbReference type="Proteomes" id="UP000053257">
    <property type="component" value="Unassembled WGS sequence"/>
</dbReference>
<dbReference type="Pfam" id="PF13578">
    <property type="entry name" value="Methyltransf_24"/>
    <property type="match status" value="1"/>
</dbReference>
<dbReference type="OrthoDB" id="2014201at2759"/>
<name>A0A0C3S926_PHLG1</name>